<dbReference type="Proteomes" id="UP000186817">
    <property type="component" value="Unassembled WGS sequence"/>
</dbReference>
<keyword evidence="3" id="KW-0963">Cytoplasm</keyword>
<organism evidence="8 9">
    <name type="scientific">Symbiodinium microadriaticum</name>
    <name type="common">Dinoflagellate</name>
    <name type="synonym">Zooxanthella microadriatica</name>
    <dbReference type="NCBI Taxonomy" id="2951"/>
    <lineage>
        <taxon>Eukaryota</taxon>
        <taxon>Sar</taxon>
        <taxon>Alveolata</taxon>
        <taxon>Dinophyceae</taxon>
        <taxon>Suessiales</taxon>
        <taxon>Symbiodiniaceae</taxon>
        <taxon>Symbiodinium</taxon>
    </lineage>
</organism>
<dbReference type="PANTHER" id="PTHR21490:SF2">
    <property type="entry name" value="ENKURIN DOMAIN-CONTAINING PROTEIN 1"/>
    <property type="match status" value="1"/>
</dbReference>
<feature type="compositionally biased region" description="Polar residues" evidence="6">
    <location>
        <begin position="1"/>
        <end position="17"/>
    </location>
</feature>
<feature type="compositionally biased region" description="Basic and acidic residues" evidence="6">
    <location>
        <begin position="128"/>
        <end position="143"/>
    </location>
</feature>
<evidence type="ECO:0000256" key="2">
    <source>
        <dbReference type="ARBA" id="ARBA00004245"/>
    </source>
</evidence>
<dbReference type="OMA" id="YWESSFR"/>
<dbReference type="PROSITE" id="PS51665">
    <property type="entry name" value="ENKURIN"/>
    <property type="match status" value="1"/>
</dbReference>
<evidence type="ECO:0000256" key="4">
    <source>
        <dbReference type="ARBA" id="ARBA00023212"/>
    </source>
</evidence>
<dbReference type="EMBL" id="LSRX01000997">
    <property type="protein sequence ID" value="OLP85072.1"/>
    <property type="molecule type" value="Genomic_DNA"/>
</dbReference>
<comment type="subcellular location">
    <subcellularLocation>
        <location evidence="1">Cell projection</location>
        <location evidence="1">Cilium</location>
    </subcellularLocation>
    <subcellularLocation>
        <location evidence="2">Cytoplasm</location>
        <location evidence="2">Cytoskeleton</location>
    </subcellularLocation>
</comment>
<dbReference type="AlphaFoldDB" id="A0A1Q9CQ72"/>
<reference evidence="8 9" key="1">
    <citation type="submission" date="2016-02" db="EMBL/GenBank/DDBJ databases">
        <title>Genome analysis of coral dinoflagellate symbionts highlights evolutionary adaptations to a symbiotic lifestyle.</title>
        <authorList>
            <person name="Aranda M."/>
            <person name="Li Y."/>
            <person name="Liew Y.J."/>
            <person name="Baumgarten S."/>
            <person name="Simakov O."/>
            <person name="Wilson M."/>
            <person name="Piel J."/>
            <person name="Ashoor H."/>
            <person name="Bougouffa S."/>
            <person name="Bajic V.B."/>
            <person name="Ryu T."/>
            <person name="Ravasi T."/>
            <person name="Bayer T."/>
            <person name="Micklem G."/>
            <person name="Kim H."/>
            <person name="Bhak J."/>
            <person name="Lajeunesse T.C."/>
            <person name="Voolstra C.R."/>
        </authorList>
    </citation>
    <scope>NUCLEOTIDE SEQUENCE [LARGE SCALE GENOMIC DNA]</scope>
    <source>
        <strain evidence="8 9">CCMP2467</strain>
    </source>
</reference>
<evidence type="ECO:0000256" key="1">
    <source>
        <dbReference type="ARBA" id="ARBA00004138"/>
    </source>
</evidence>
<dbReference type="GO" id="GO:0005881">
    <property type="term" value="C:cytoplasmic microtubule"/>
    <property type="evidence" value="ECO:0007669"/>
    <property type="project" value="TreeGrafter"/>
</dbReference>
<sequence>MSPRKQSVVSQAKSTLCPSVLRLRLEQPPEMPSLREIMMSRAKEPAKVHPMDRAPPSPQTAPDSPAGRPPSPLVQAEVSTPQRNGYGRPPRPKPTPGQTNSPASAGSAHPRRPSEERRPRPRPLADGAGRRAPSEPPRGKQDDDSAPSSRAGRGGPGAPGAARAKARSLSANRAPEKVRIGDAAPPIDRKDVGKVPAYLKRRQEELAEEKRRAARPVSPQPPPGYRKVDEEERQETLDVLRQRKVEVEKAQMSLPFKIETIGQKQREKDLNDRLVHIEKLSGMFSKPVVFVPADAGPIAASLPSLGADRERKALEVLPSNDQRNDRHERRGIVVHQAPGGQSNLVLG</sequence>
<name>A0A1Q9CQ72_SYMMI</name>
<gene>
    <name evidence="8" type="primary">ENKD1</name>
    <name evidence="8" type="ORF">AK812_SmicGene33961</name>
</gene>
<keyword evidence="9" id="KW-1185">Reference proteome</keyword>
<dbReference type="Pfam" id="PF13864">
    <property type="entry name" value="Enkurin"/>
    <property type="match status" value="1"/>
</dbReference>
<feature type="domain" description="Enkurin" evidence="7">
    <location>
        <begin position="200"/>
        <end position="292"/>
    </location>
</feature>
<evidence type="ECO:0000256" key="6">
    <source>
        <dbReference type="SAM" id="MobiDB-lite"/>
    </source>
</evidence>
<evidence type="ECO:0000313" key="9">
    <source>
        <dbReference type="Proteomes" id="UP000186817"/>
    </source>
</evidence>
<dbReference type="InterPro" id="IPR027012">
    <property type="entry name" value="Enkurin_dom"/>
</dbReference>
<protein>
    <submittedName>
        <fullName evidence="8">Enkurin domain-containing protein 1</fullName>
    </submittedName>
</protein>
<dbReference type="InterPro" id="IPR052102">
    <property type="entry name" value="Enkurin_domain-protein"/>
</dbReference>
<comment type="caution">
    <text evidence="8">The sequence shown here is derived from an EMBL/GenBank/DDBJ whole genome shotgun (WGS) entry which is preliminary data.</text>
</comment>
<dbReference type="PANTHER" id="PTHR21490">
    <property type="entry name" value="ENKURIN-RELATED"/>
    <property type="match status" value="1"/>
</dbReference>
<proteinExistence type="predicted"/>
<evidence type="ECO:0000256" key="5">
    <source>
        <dbReference type="ARBA" id="ARBA00023273"/>
    </source>
</evidence>
<feature type="compositionally biased region" description="Basic and acidic residues" evidence="6">
    <location>
        <begin position="201"/>
        <end position="211"/>
    </location>
</feature>
<evidence type="ECO:0000256" key="3">
    <source>
        <dbReference type="ARBA" id="ARBA00022490"/>
    </source>
</evidence>
<dbReference type="GO" id="GO:0005929">
    <property type="term" value="C:cilium"/>
    <property type="evidence" value="ECO:0007669"/>
    <property type="project" value="UniProtKB-SubCell"/>
</dbReference>
<evidence type="ECO:0000259" key="7">
    <source>
        <dbReference type="PROSITE" id="PS51665"/>
    </source>
</evidence>
<evidence type="ECO:0000313" key="8">
    <source>
        <dbReference type="EMBL" id="OLP85072.1"/>
    </source>
</evidence>
<keyword evidence="4" id="KW-0206">Cytoskeleton</keyword>
<feature type="compositionally biased region" description="Basic and acidic residues" evidence="6">
    <location>
        <begin position="41"/>
        <end position="52"/>
    </location>
</feature>
<feature type="region of interest" description="Disordered" evidence="6">
    <location>
        <begin position="1"/>
        <end position="234"/>
    </location>
</feature>
<dbReference type="OrthoDB" id="431924at2759"/>
<accession>A0A1Q9CQ72</accession>
<keyword evidence="5" id="KW-0966">Cell projection</keyword>